<protein>
    <submittedName>
        <fullName evidence="3">Uncharacterized protein</fullName>
    </submittedName>
</protein>
<dbReference type="EMBL" id="QXFZ01007990">
    <property type="protein sequence ID" value="KAE9056228.1"/>
    <property type="molecule type" value="Genomic_DNA"/>
</dbReference>
<dbReference type="Proteomes" id="UP000460718">
    <property type="component" value="Unassembled WGS sequence"/>
</dbReference>
<organism evidence="3 6">
    <name type="scientific">Phytophthora fragariae</name>
    <dbReference type="NCBI Taxonomy" id="53985"/>
    <lineage>
        <taxon>Eukaryota</taxon>
        <taxon>Sar</taxon>
        <taxon>Stramenopiles</taxon>
        <taxon>Oomycota</taxon>
        <taxon>Peronosporomycetes</taxon>
        <taxon>Peronosporales</taxon>
        <taxon>Peronosporaceae</taxon>
        <taxon>Phytophthora</taxon>
    </lineage>
</organism>
<dbReference type="Proteomes" id="UP000437068">
    <property type="component" value="Unassembled WGS sequence"/>
</dbReference>
<dbReference type="EMBL" id="QXGB01008156">
    <property type="protein sequence ID" value="KAE9158212.1"/>
    <property type="molecule type" value="Genomic_DNA"/>
</dbReference>
<sequence length="16" mass="1820">MLKQMDFGVHANTTAR</sequence>
<dbReference type="Proteomes" id="UP000433483">
    <property type="component" value="Unassembled WGS sequence"/>
</dbReference>
<evidence type="ECO:0000313" key="1">
    <source>
        <dbReference type="EMBL" id="KAE8955006.1"/>
    </source>
</evidence>
<evidence type="ECO:0000313" key="9">
    <source>
        <dbReference type="Proteomes" id="UP000441208"/>
    </source>
</evidence>
<reference evidence="6 7" key="1">
    <citation type="submission" date="2018-08" db="EMBL/GenBank/DDBJ databases">
        <title>Genomic investigation of the strawberry pathogen Phytophthora fragariae indicates pathogenicity is determined by transcriptional variation in three key races.</title>
        <authorList>
            <person name="Adams T.M."/>
            <person name="Armitage A.D."/>
            <person name="Sobczyk M.K."/>
            <person name="Bates H.J."/>
            <person name="Dunwell J.M."/>
            <person name="Nellist C.F."/>
            <person name="Harrison R.J."/>
        </authorList>
    </citation>
    <scope>NUCLEOTIDE SEQUENCE [LARGE SCALE GENOMIC DNA]</scope>
    <source>
        <strain evidence="5 7">A4</strain>
        <strain evidence="4 8">BC-1</strain>
        <strain evidence="3 6">NOV-27</strain>
        <strain evidence="2 9">NOV-71</strain>
        <strain evidence="1 10">SCRP245</strain>
    </source>
</reference>
<evidence type="ECO:0000313" key="7">
    <source>
        <dbReference type="Proteomes" id="UP000437068"/>
    </source>
</evidence>
<evidence type="ECO:0000313" key="10">
    <source>
        <dbReference type="Proteomes" id="UP000460718"/>
    </source>
</evidence>
<dbReference type="AlphaFoldDB" id="A0A6A3UZF0"/>
<evidence type="ECO:0000313" key="6">
    <source>
        <dbReference type="Proteomes" id="UP000433483"/>
    </source>
</evidence>
<keyword evidence="6" id="KW-1185">Reference proteome</keyword>
<dbReference type="EMBL" id="QXGE01008786">
    <property type="protein sequence ID" value="KAE9261498.1"/>
    <property type="molecule type" value="Genomic_DNA"/>
</dbReference>
<accession>A0A6A3UZF0</accession>
<evidence type="ECO:0000313" key="5">
    <source>
        <dbReference type="EMBL" id="KAE9261498.1"/>
    </source>
</evidence>
<dbReference type="EMBL" id="QXGD01007619">
    <property type="protein sequence ID" value="KAE9160536.1"/>
    <property type="molecule type" value="Genomic_DNA"/>
</dbReference>
<gene>
    <name evidence="5" type="ORF">PF001_g32394</name>
    <name evidence="4" type="ORF">PF002_g32595</name>
    <name evidence="3" type="ORF">PF005_g32540</name>
    <name evidence="2" type="ORF">PF007_g32063</name>
    <name evidence="1" type="ORF">PF011_g31923</name>
</gene>
<evidence type="ECO:0000313" key="8">
    <source>
        <dbReference type="Proteomes" id="UP000440367"/>
    </source>
</evidence>
<evidence type="ECO:0000313" key="4">
    <source>
        <dbReference type="EMBL" id="KAE9160536.1"/>
    </source>
</evidence>
<dbReference type="Proteomes" id="UP000440367">
    <property type="component" value="Unassembled WGS sequence"/>
</dbReference>
<feature type="non-terminal residue" evidence="3">
    <location>
        <position position="16"/>
    </location>
</feature>
<comment type="caution">
    <text evidence="3">The sequence shown here is derived from an EMBL/GenBank/DDBJ whole genome shotgun (WGS) entry which is preliminary data.</text>
</comment>
<dbReference type="Proteomes" id="UP000441208">
    <property type="component" value="Unassembled WGS sequence"/>
</dbReference>
<evidence type="ECO:0000313" key="2">
    <source>
        <dbReference type="EMBL" id="KAE9056228.1"/>
    </source>
</evidence>
<evidence type="ECO:0000313" key="3">
    <source>
        <dbReference type="EMBL" id="KAE9158212.1"/>
    </source>
</evidence>
<dbReference type="EMBL" id="QXFW01008697">
    <property type="protein sequence ID" value="KAE8955006.1"/>
    <property type="molecule type" value="Genomic_DNA"/>
</dbReference>
<name>A0A6A3UZF0_9STRA</name>
<proteinExistence type="predicted"/>